<dbReference type="InterPro" id="IPR042267">
    <property type="entry name" value="VTC_sf"/>
</dbReference>
<feature type="transmembrane region" description="Helical" evidence="9">
    <location>
        <begin position="995"/>
        <end position="1017"/>
    </location>
</feature>
<dbReference type="UniPathway" id="UPA00045"/>
<evidence type="ECO:0000256" key="4">
    <source>
        <dbReference type="ARBA" id="ARBA00009716"/>
    </source>
</evidence>
<dbReference type="InterPro" id="IPR002489">
    <property type="entry name" value="Glu_synth_asu_C"/>
</dbReference>
<reference evidence="14" key="1">
    <citation type="submission" date="2015-05" db="EMBL/GenBank/DDBJ databases">
        <authorList>
            <person name="Fogelqvist Johan"/>
        </authorList>
    </citation>
    <scope>NUCLEOTIDE SEQUENCE [LARGE SCALE GENOMIC DNA]</scope>
</reference>
<dbReference type="Gene3D" id="3.20.100.30">
    <property type="entry name" value="VTC, catalytic tunnel domain"/>
    <property type="match status" value="1"/>
</dbReference>
<dbReference type="Pfam" id="PF01645">
    <property type="entry name" value="Glu_synthase"/>
    <property type="match status" value="1"/>
</dbReference>
<evidence type="ECO:0000256" key="9">
    <source>
        <dbReference type="SAM" id="Phobius"/>
    </source>
</evidence>
<feature type="region of interest" description="Disordered" evidence="8">
    <location>
        <begin position="830"/>
        <end position="872"/>
    </location>
</feature>
<dbReference type="Pfam" id="PF01493">
    <property type="entry name" value="GXGXG"/>
    <property type="match status" value="1"/>
</dbReference>
<dbReference type="Gene3D" id="3.20.20.70">
    <property type="entry name" value="Aldolase class I"/>
    <property type="match status" value="1"/>
</dbReference>
<dbReference type="GO" id="GO:0006799">
    <property type="term" value="P:polyphosphate biosynthetic process"/>
    <property type="evidence" value="ECO:0007669"/>
    <property type="project" value="UniProtKB-ARBA"/>
</dbReference>
<comment type="pathway">
    <text evidence="3">Nitrogen metabolism.</text>
</comment>
<dbReference type="SUPFAM" id="SSF51395">
    <property type="entry name" value="FMN-linked oxidoreductases"/>
    <property type="match status" value="1"/>
</dbReference>
<comment type="subcellular location">
    <subcellularLocation>
        <location evidence="1">Endomembrane system</location>
        <topology evidence="1">Multi-pass membrane protein</topology>
    </subcellularLocation>
</comment>
<dbReference type="CDD" id="cd02808">
    <property type="entry name" value="GltS_FMN"/>
    <property type="match status" value="1"/>
</dbReference>
<sequence length="1041" mass="116867">MSGGIAYVLDINNDFHSKLNMEMVEAGPVEEPTEIAYLRGLIEDHHHYTGSELAARILVDFNRALPRFVKVLPVDYKRVLEEEAAKAAEAKANEYNLPIVSGVQHKKKEEKAAKLQDIEETIGDSAAEKKRALVLDKTKGFMKYQRRSEKYRSAKTRTKDWAELSSRLNEDELKYQSARCMDCGDLKQLIYDLKCSAPRSRVSVKLVSEVGVGIVASGVAKAKADHVLISGHDGGTGASRWTGIKYAGLPWELGLAETHQTLVLNDLRGRVVVQTDGQLRTGRDIAIACLLGAEEWGFATAPLIAMGCIMMRKCHLNTCPVGIATQDPELRKKFTGTPEHVINFFYYLANELRAIMARLGFRTINEMVGHAEVLKVRDDLRNNKTQNIDLSLLLTPAHKLRPGVATFNVRKQDHKLHVRLDNKLISEAELTLDKGLPSRIECDIINTDRAMGTSLSYHISKRYGEAGLPLDTVHVNIKGSGGQSFGAFLAPGVTLELEGDSNDYVGKGLSGGRLIVYPPRNAVFKAEENIIIGNTCLYGATSGSCFFRGVAAERFALSSKPDLTLEQKTVGDHGSSEERRMVIKEKYVKPFLDGEYKMDKTIQKMKRQSQATSDVEAFRKTVDELDKFVQEKGLQPVLRANYVRSAFQKPSDDRVRISLDTELAFIREDTLDRDRPCRDPSQWHRLDIDDRNLSFPFKDINQSEVSRFPYAVLEIKLRDLGKKRPAWIEDLMGSHLVHPAPRFSKFVHGVASLFEDYVNNLPFWLSDLEGDIRKDPQKAFEAEEKRRSQRAEDEVAVGSFLGKRVSSYKASRSSPAGQSYLADRMAAEASLARSVPREPTVDEAGEPSEGREHDEEQEQGQEQDGDQRTGYGTLSAVLPSFSLSRYSRARHERERPLPEGVVEPSEWIKNTGELKIEPKVWLANERTFLKWQHICILLGGLAVSLYSAAGRNTLAEVMGIMYILIAVFAGGWGYWMMGVRRRMIIERSGKDFDNVIGPLVISVALMIALILNFVFAYRRAVERWDYDNGRNATQSFSEELR</sequence>
<keyword evidence="5 9" id="KW-0812">Transmembrane</keyword>
<feature type="domain" description="DUF202" evidence="12">
    <location>
        <begin position="919"/>
        <end position="982"/>
    </location>
</feature>
<feature type="transmembrane region" description="Helical" evidence="9">
    <location>
        <begin position="931"/>
        <end position="950"/>
    </location>
</feature>
<dbReference type="SUPFAM" id="SSF69336">
    <property type="entry name" value="Alpha subunit of glutamate synthase, C-terminal domain"/>
    <property type="match status" value="2"/>
</dbReference>
<evidence type="ECO:0000256" key="2">
    <source>
        <dbReference type="ARBA" id="ARBA00004802"/>
    </source>
</evidence>
<evidence type="ECO:0000256" key="8">
    <source>
        <dbReference type="SAM" id="MobiDB-lite"/>
    </source>
</evidence>
<dbReference type="InterPro" id="IPR003807">
    <property type="entry name" value="DUF202"/>
</dbReference>
<proteinExistence type="inferred from homology"/>
<evidence type="ECO:0008006" key="15">
    <source>
        <dbReference type="Google" id="ProtNLM"/>
    </source>
</evidence>
<feature type="transmembrane region" description="Helical" evidence="9">
    <location>
        <begin position="957"/>
        <end position="975"/>
    </location>
</feature>
<feature type="compositionally biased region" description="Acidic residues" evidence="8">
    <location>
        <begin position="855"/>
        <end position="864"/>
    </location>
</feature>
<feature type="domain" description="Glutamate synthase" evidence="11">
    <location>
        <begin position="182"/>
        <end position="361"/>
    </location>
</feature>
<evidence type="ECO:0000313" key="14">
    <source>
        <dbReference type="Proteomes" id="UP000045706"/>
    </source>
</evidence>
<dbReference type="PANTHER" id="PTHR43100:SF1">
    <property type="entry name" value="GLUTAMATE SYNTHASE [NADPH] SMALL CHAIN"/>
    <property type="match status" value="1"/>
</dbReference>
<accession>A0A0G4KFP2</accession>
<feature type="non-terminal residue" evidence="13">
    <location>
        <position position="1041"/>
    </location>
</feature>
<dbReference type="Pfam" id="PF02656">
    <property type="entry name" value="DUF202"/>
    <property type="match status" value="1"/>
</dbReference>
<dbReference type="AlphaFoldDB" id="A0A0G4KFP2"/>
<dbReference type="InterPro" id="IPR002932">
    <property type="entry name" value="Glu_synthdom"/>
</dbReference>
<name>A0A0G4KFP2_VERLO</name>
<evidence type="ECO:0000259" key="10">
    <source>
        <dbReference type="Pfam" id="PF01493"/>
    </source>
</evidence>
<evidence type="ECO:0000256" key="5">
    <source>
        <dbReference type="ARBA" id="ARBA00022692"/>
    </source>
</evidence>
<evidence type="ECO:0000256" key="6">
    <source>
        <dbReference type="ARBA" id="ARBA00022989"/>
    </source>
</evidence>
<evidence type="ECO:0000256" key="3">
    <source>
        <dbReference type="ARBA" id="ARBA00004909"/>
    </source>
</evidence>
<dbReference type="GO" id="GO:0015930">
    <property type="term" value="F:glutamate synthase activity"/>
    <property type="evidence" value="ECO:0007669"/>
    <property type="project" value="InterPro"/>
</dbReference>
<dbReference type="PANTHER" id="PTHR43100">
    <property type="entry name" value="GLUTAMATE SYNTHASE [NADPH] SMALL CHAIN"/>
    <property type="match status" value="1"/>
</dbReference>
<dbReference type="Gene3D" id="2.160.20.60">
    <property type="entry name" value="Glutamate synthase, alpha subunit, C-terminal domain"/>
    <property type="match status" value="1"/>
</dbReference>
<comment type="pathway">
    <text evidence="2">Energy metabolism; nitrogen metabolism.</text>
</comment>
<evidence type="ECO:0000313" key="13">
    <source>
        <dbReference type="EMBL" id="CRJ90405.1"/>
    </source>
</evidence>
<gene>
    <name evidence="13" type="ORF">BN1723_017026</name>
</gene>
<keyword evidence="7 9" id="KW-0472">Membrane</keyword>
<evidence type="ECO:0000259" key="11">
    <source>
        <dbReference type="Pfam" id="PF01645"/>
    </source>
</evidence>
<keyword evidence="6 9" id="KW-1133">Transmembrane helix</keyword>
<evidence type="ECO:0000256" key="1">
    <source>
        <dbReference type="ARBA" id="ARBA00004127"/>
    </source>
</evidence>
<dbReference type="InterPro" id="IPR013785">
    <property type="entry name" value="Aldolase_TIM"/>
</dbReference>
<dbReference type="InterPro" id="IPR036485">
    <property type="entry name" value="Glu_synth_asu_C_sf"/>
</dbReference>
<feature type="domain" description="Glutamate synthase alpha subunit C-terminal" evidence="10">
    <location>
        <begin position="443"/>
        <end position="574"/>
    </location>
</feature>
<dbReference type="Proteomes" id="UP000045706">
    <property type="component" value="Unassembled WGS sequence"/>
</dbReference>
<dbReference type="GO" id="GO:0012505">
    <property type="term" value="C:endomembrane system"/>
    <property type="evidence" value="ECO:0007669"/>
    <property type="project" value="UniProtKB-SubCell"/>
</dbReference>
<evidence type="ECO:0000259" key="12">
    <source>
        <dbReference type="Pfam" id="PF02656"/>
    </source>
</evidence>
<organism evidence="13 14">
    <name type="scientific">Verticillium longisporum</name>
    <name type="common">Verticillium dahliae var. longisporum</name>
    <dbReference type="NCBI Taxonomy" id="100787"/>
    <lineage>
        <taxon>Eukaryota</taxon>
        <taxon>Fungi</taxon>
        <taxon>Dikarya</taxon>
        <taxon>Ascomycota</taxon>
        <taxon>Pezizomycotina</taxon>
        <taxon>Sordariomycetes</taxon>
        <taxon>Hypocreomycetidae</taxon>
        <taxon>Glomerellales</taxon>
        <taxon>Plectosphaerellaceae</taxon>
        <taxon>Verticillium</taxon>
    </lineage>
</organism>
<protein>
    <recommendedName>
        <fullName evidence="15">SPX domain-containing protein</fullName>
    </recommendedName>
</protein>
<dbReference type="InterPro" id="IPR051394">
    <property type="entry name" value="Glutamate_Synthase"/>
</dbReference>
<comment type="similarity">
    <text evidence="4">Belongs to the glutamate synthase family.</text>
</comment>
<dbReference type="GO" id="GO:0006537">
    <property type="term" value="P:glutamate biosynthetic process"/>
    <property type="evidence" value="ECO:0007669"/>
    <property type="project" value="InterPro"/>
</dbReference>
<evidence type="ECO:0000256" key="7">
    <source>
        <dbReference type="ARBA" id="ARBA00023136"/>
    </source>
</evidence>
<dbReference type="EMBL" id="CVQI01000092">
    <property type="protein sequence ID" value="CRJ90405.1"/>
    <property type="molecule type" value="Genomic_DNA"/>
</dbReference>